<reference evidence="2" key="5">
    <citation type="journal article" date="2021" name="G3 (Bethesda)">
        <title>Aegilops tauschii genome assembly Aet v5.0 features greater sequence contiguity and improved annotation.</title>
        <authorList>
            <person name="Wang L."/>
            <person name="Zhu T."/>
            <person name="Rodriguez J.C."/>
            <person name="Deal K.R."/>
            <person name="Dubcovsky J."/>
            <person name="McGuire P.E."/>
            <person name="Lux T."/>
            <person name="Spannagl M."/>
            <person name="Mayer K.F.X."/>
            <person name="Baldrich P."/>
            <person name="Meyers B.C."/>
            <person name="Huo N."/>
            <person name="Gu Y.Q."/>
            <person name="Zhou H."/>
            <person name="Devos K.M."/>
            <person name="Bennetzen J.L."/>
            <person name="Unver T."/>
            <person name="Budak H."/>
            <person name="Gulick P.J."/>
            <person name="Galiba G."/>
            <person name="Kalapos B."/>
            <person name="Nelson D.R."/>
            <person name="Li P."/>
            <person name="You F.M."/>
            <person name="Luo M.C."/>
            <person name="Dvorak J."/>
        </authorList>
    </citation>
    <scope>NUCLEOTIDE SEQUENCE [LARGE SCALE GENOMIC DNA]</scope>
    <source>
        <strain evidence="2">cv. AL8/78</strain>
    </source>
</reference>
<sequence length="131" mass="14840">TELFTPHRLRSEKVGELMDHVARLARDGKPVNVGRVAFTTSLNLLSRTIFSHDLTNLDDDNRSGEFQEVVTGIMDEAVGTPNVSDFFPMLAPADLQGTRRRLARLFARLHVVFDAEVEHRLRTRDAAICFY</sequence>
<organism evidence="2 3">
    <name type="scientific">Aegilops tauschii subsp. strangulata</name>
    <name type="common">Goatgrass</name>
    <dbReference type="NCBI Taxonomy" id="200361"/>
    <lineage>
        <taxon>Eukaryota</taxon>
        <taxon>Viridiplantae</taxon>
        <taxon>Streptophyta</taxon>
        <taxon>Embryophyta</taxon>
        <taxon>Tracheophyta</taxon>
        <taxon>Spermatophyta</taxon>
        <taxon>Magnoliopsida</taxon>
        <taxon>Liliopsida</taxon>
        <taxon>Poales</taxon>
        <taxon>Poaceae</taxon>
        <taxon>BOP clade</taxon>
        <taxon>Pooideae</taxon>
        <taxon>Triticodae</taxon>
        <taxon>Triticeae</taxon>
        <taxon>Triticinae</taxon>
        <taxon>Aegilops</taxon>
    </lineage>
</organism>
<reference evidence="2" key="3">
    <citation type="journal article" date="2017" name="Nature">
        <title>Genome sequence of the progenitor of the wheat D genome Aegilops tauschii.</title>
        <authorList>
            <person name="Luo M.C."/>
            <person name="Gu Y.Q."/>
            <person name="Puiu D."/>
            <person name="Wang H."/>
            <person name="Twardziok S.O."/>
            <person name="Deal K.R."/>
            <person name="Huo N."/>
            <person name="Zhu T."/>
            <person name="Wang L."/>
            <person name="Wang Y."/>
            <person name="McGuire P.E."/>
            <person name="Liu S."/>
            <person name="Long H."/>
            <person name="Ramasamy R.K."/>
            <person name="Rodriguez J.C."/>
            <person name="Van S.L."/>
            <person name="Yuan L."/>
            <person name="Wang Z."/>
            <person name="Xia Z."/>
            <person name="Xiao L."/>
            <person name="Anderson O.D."/>
            <person name="Ouyang S."/>
            <person name="Liang Y."/>
            <person name="Zimin A.V."/>
            <person name="Pertea G."/>
            <person name="Qi P."/>
            <person name="Bennetzen J.L."/>
            <person name="Dai X."/>
            <person name="Dawson M.W."/>
            <person name="Muller H.G."/>
            <person name="Kugler K."/>
            <person name="Rivarola-Duarte L."/>
            <person name="Spannagl M."/>
            <person name="Mayer K.F.X."/>
            <person name="Lu F.H."/>
            <person name="Bevan M.W."/>
            <person name="Leroy P."/>
            <person name="Li P."/>
            <person name="You F.M."/>
            <person name="Sun Q."/>
            <person name="Liu Z."/>
            <person name="Lyons E."/>
            <person name="Wicker T."/>
            <person name="Salzberg S.L."/>
            <person name="Devos K.M."/>
            <person name="Dvorak J."/>
        </authorList>
    </citation>
    <scope>NUCLEOTIDE SEQUENCE [LARGE SCALE GENOMIC DNA]</scope>
    <source>
        <strain evidence="2">cv. AL8/78</strain>
    </source>
</reference>
<dbReference type="GO" id="GO:0005506">
    <property type="term" value="F:iron ion binding"/>
    <property type="evidence" value="ECO:0007669"/>
    <property type="project" value="InterPro"/>
</dbReference>
<name>A0A453SQ36_AEGTS</name>
<dbReference type="GO" id="GO:0020037">
    <property type="term" value="F:heme binding"/>
    <property type="evidence" value="ECO:0007669"/>
    <property type="project" value="InterPro"/>
</dbReference>
<evidence type="ECO:0000313" key="3">
    <source>
        <dbReference type="Proteomes" id="UP000015105"/>
    </source>
</evidence>
<keyword evidence="3" id="KW-1185">Reference proteome</keyword>
<dbReference type="Gramene" id="AET7Gv21024000.4">
    <property type="protein sequence ID" value="AET7Gv21024000.4"/>
    <property type="gene ID" value="AET7Gv21024000"/>
</dbReference>
<evidence type="ECO:0000256" key="1">
    <source>
        <dbReference type="ARBA" id="ARBA00010617"/>
    </source>
</evidence>
<dbReference type="InterPro" id="IPR036396">
    <property type="entry name" value="Cyt_P450_sf"/>
</dbReference>
<evidence type="ECO:0000313" key="2">
    <source>
        <dbReference type="EnsemblPlants" id="AET7Gv21024000.4"/>
    </source>
</evidence>
<protein>
    <recommendedName>
        <fullName evidence="4">Cytochrome P450</fullName>
    </recommendedName>
</protein>
<proteinExistence type="inferred from homology"/>
<accession>A0A453SQ36</accession>
<dbReference type="AlphaFoldDB" id="A0A453SQ36"/>
<dbReference type="Gene3D" id="1.10.630.10">
    <property type="entry name" value="Cytochrome P450"/>
    <property type="match status" value="1"/>
</dbReference>
<dbReference type="PANTHER" id="PTHR47950">
    <property type="entry name" value="CYTOCHROME P450, FAMILY 76, SUBFAMILY C, POLYPEPTIDE 5-RELATED"/>
    <property type="match status" value="1"/>
</dbReference>
<dbReference type="EnsemblPlants" id="AET7Gv21024000.4">
    <property type="protein sequence ID" value="AET7Gv21024000.4"/>
    <property type="gene ID" value="AET7Gv21024000"/>
</dbReference>
<dbReference type="Proteomes" id="UP000015105">
    <property type="component" value="Chromosome 7D"/>
</dbReference>
<reference evidence="3" key="2">
    <citation type="journal article" date="2017" name="Nat. Plants">
        <title>The Aegilops tauschii genome reveals multiple impacts of transposons.</title>
        <authorList>
            <person name="Zhao G."/>
            <person name="Zou C."/>
            <person name="Li K."/>
            <person name="Wang K."/>
            <person name="Li T."/>
            <person name="Gao L."/>
            <person name="Zhang X."/>
            <person name="Wang H."/>
            <person name="Yang Z."/>
            <person name="Liu X."/>
            <person name="Jiang W."/>
            <person name="Mao L."/>
            <person name="Kong X."/>
            <person name="Jiao Y."/>
            <person name="Jia J."/>
        </authorList>
    </citation>
    <scope>NUCLEOTIDE SEQUENCE [LARGE SCALE GENOMIC DNA]</scope>
    <source>
        <strain evidence="3">cv. AL8/78</strain>
    </source>
</reference>
<dbReference type="GO" id="GO:0004497">
    <property type="term" value="F:monooxygenase activity"/>
    <property type="evidence" value="ECO:0007669"/>
    <property type="project" value="InterPro"/>
</dbReference>
<dbReference type="SUPFAM" id="SSF48264">
    <property type="entry name" value="Cytochrome P450"/>
    <property type="match status" value="1"/>
</dbReference>
<dbReference type="PANTHER" id="PTHR47950:SF48">
    <property type="entry name" value="CYTOCHROME P450 FAMILY PROTEIN, EXPRESSED"/>
    <property type="match status" value="1"/>
</dbReference>
<comment type="similarity">
    <text evidence="1">Belongs to the cytochrome P450 family.</text>
</comment>
<evidence type="ECO:0008006" key="4">
    <source>
        <dbReference type="Google" id="ProtNLM"/>
    </source>
</evidence>
<reference evidence="3" key="1">
    <citation type="journal article" date="2014" name="Science">
        <title>Ancient hybridizations among the ancestral genomes of bread wheat.</title>
        <authorList>
            <consortium name="International Wheat Genome Sequencing Consortium,"/>
            <person name="Marcussen T."/>
            <person name="Sandve S.R."/>
            <person name="Heier L."/>
            <person name="Spannagl M."/>
            <person name="Pfeifer M."/>
            <person name="Jakobsen K.S."/>
            <person name="Wulff B.B."/>
            <person name="Steuernagel B."/>
            <person name="Mayer K.F."/>
            <person name="Olsen O.A."/>
        </authorList>
    </citation>
    <scope>NUCLEOTIDE SEQUENCE [LARGE SCALE GENOMIC DNA]</scope>
    <source>
        <strain evidence="3">cv. AL8/78</strain>
    </source>
</reference>
<dbReference type="GO" id="GO:0016705">
    <property type="term" value="F:oxidoreductase activity, acting on paired donors, with incorporation or reduction of molecular oxygen"/>
    <property type="evidence" value="ECO:0007669"/>
    <property type="project" value="InterPro"/>
</dbReference>
<reference evidence="2" key="4">
    <citation type="submission" date="2019-03" db="UniProtKB">
        <authorList>
            <consortium name="EnsemblPlants"/>
        </authorList>
    </citation>
    <scope>IDENTIFICATION</scope>
</reference>